<evidence type="ECO:0008006" key="5">
    <source>
        <dbReference type="Google" id="ProtNLM"/>
    </source>
</evidence>
<gene>
    <name evidence="3" type="ORF">EQG79_26050</name>
</gene>
<keyword evidence="4" id="KW-1185">Reference proteome</keyword>
<keyword evidence="1" id="KW-0175">Coiled coil</keyword>
<feature type="signal peptide" evidence="2">
    <location>
        <begin position="1"/>
        <end position="23"/>
    </location>
</feature>
<dbReference type="EMBL" id="SBLB01000009">
    <property type="protein sequence ID" value="RYC67217.1"/>
    <property type="molecule type" value="Genomic_DNA"/>
</dbReference>
<dbReference type="PANTHER" id="PTHR43739:SF5">
    <property type="entry name" value="EXO-ALPHA-SIALIDASE"/>
    <property type="match status" value="1"/>
</dbReference>
<keyword evidence="2" id="KW-0732">Signal</keyword>
<proteinExistence type="predicted"/>
<evidence type="ECO:0000313" key="3">
    <source>
        <dbReference type="EMBL" id="RYC67217.1"/>
    </source>
</evidence>
<dbReference type="PANTHER" id="PTHR43739">
    <property type="entry name" value="XYLOGLUCANASE (EUROFUNG)"/>
    <property type="match status" value="1"/>
</dbReference>
<evidence type="ECO:0000313" key="4">
    <source>
        <dbReference type="Proteomes" id="UP000290407"/>
    </source>
</evidence>
<evidence type="ECO:0000256" key="2">
    <source>
        <dbReference type="SAM" id="SignalP"/>
    </source>
</evidence>
<dbReference type="GO" id="GO:0010411">
    <property type="term" value="P:xyloglucan metabolic process"/>
    <property type="evidence" value="ECO:0007669"/>
    <property type="project" value="TreeGrafter"/>
</dbReference>
<feature type="chain" id="PRO_5020233122" description="Sortilin N-terminal domain-containing protein" evidence="2">
    <location>
        <begin position="24"/>
        <end position="1092"/>
    </location>
</feature>
<reference evidence="3 4" key="1">
    <citation type="submission" date="2019-01" db="EMBL/GenBank/DDBJ databases">
        <title>Spirosoma flava sp. nov., a propanil-degrading bacterium isolated from herbicide-contaminated soil.</title>
        <authorList>
            <person name="Zhang L."/>
            <person name="Jiang J.-D."/>
        </authorList>
    </citation>
    <scope>NUCLEOTIDE SEQUENCE [LARGE SCALE GENOMIC DNA]</scope>
    <source>
        <strain evidence="3 4">TY50</strain>
    </source>
</reference>
<dbReference type="SUPFAM" id="SSF110296">
    <property type="entry name" value="Oligoxyloglucan reducing end-specific cellobiohydrolase"/>
    <property type="match status" value="2"/>
</dbReference>
<dbReference type="InterPro" id="IPR015943">
    <property type="entry name" value="WD40/YVTN_repeat-like_dom_sf"/>
</dbReference>
<dbReference type="InterPro" id="IPR052025">
    <property type="entry name" value="Xyloglucanase_GH74"/>
</dbReference>
<evidence type="ECO:0000256" key="1">
    <source>
        <dbReference type="SAM" id="Coils"/>
    </source>
</evidence>
<dbReference type="CDD" id="cd15482">
    <property type="entry name" value="Sialidase_non-viral"/>
    <property type="match status" value="3"/>
</dbReference>
<dbReference type="AlphaFoldDB" id="A0A4Q2UDP1"/>
<name>A0A4Q2UDP1_9BACT</name>
<organism evidence="3 4">
    <name type="scientific">Spirosoma sordidisoli</name>
    <dbReference type="NCBI Taxonomy" id="2502893"/>
    <lineage>
        <taxon>Bacteria</taxon>
        <taxon>Pseudomonadati</taxon>
        <taxon>Bacteroidota</taxon>
        <taxon>Cytophagia</taxon>
        <taxon>Cytophagales</taxon>
        <taxon>Cytophagaceae</taxon>
        <taxon>Spirosoma</taxon>
    </lineage>
</organism>
<dbReference type="Gene3D" id="2.130.10.10">
    <property type="entry name" value="YVTN repeat-like/Quinoprotein amine dehydrogenase"/>
    <property type="match status" value="4"/>
</dbReference>
<sequence length="1092" mass="119267">MTHILLTALLPLSVALSQPVPMAALKQMKARSVGPAVMGGRITAIDAVVSNPDIIYVGAASGGVWKSTNAGGTWKPVFDDQPTLNIGSIAIQQNNPNVIWVGTGEGNPRNSVNMGGGIFKSIDGGLTWKSMGLEKTFNIHRLIIDPTNPDVVYAGVIGFPFGEHPERGVYKTTNGGQSWEKVLYTNEKSGVAEMVMDPTNPSKLVVAMWQHRRTPWDFTSGGPGSGLFITYDGGKTWKKKGESDGLPKGDFGRLGLAISRSSPNKIYALVEAPKNGLYRSDDGGEKWTLVTDDPTVATDRPFYYNEIYVDPLVETRIYKLSAPLSVSEDGGKTFTVLATPDQVHSDHHAFWIHPTNPDIIIEGNDGGLAISRDHGKSWTNPEAIPVGQFYHVNVDNEVPYNIYGGLQDNGSWTGPAYTFQTGGIRNSHWQALILADGFDVIPDGEDSRYGYAMSQGGNIIRYDKKTGGASFVKPIISDMNTRLRFNWNTGFALDPVDKKTIYAGSQFLHKSTDKGMTWETVSPDLTLNDPAHQKQDDSGGLTIDATQAENHNTILTIAPSPLKAGVIWVGTDDGNVQLTQDGGKTWANLSSRLPGLPKEAWVAQITASRYKAGEAFVVANLYRMGNDLSPYIYRTTDFGQTWTRLLSEKQAKGYALCFLQDPAEPRLLFAGTEHGLWVSIDAGQTWTQWDNGLPAATPVMDLAIQEREADLVIGTFGRSIYVLDNIRPLRQLAATGSSLLDKPVLAFEPSAAYHAVYQGPQGYGKDAEDLYQATNRPAGATLLYYLKPAPKAVSAKPAPTTAAVKGKKPAVITASDEPTTTLPLTASATGPVAARSKIDSVFVRLYDESNRLVRTLKQAPDTALGVQRINWNLTETAVAMPSMPGPRRGGNEPSGDPVMPGKYKAVVTYRGAADSTYVTVLPDPRVPFNKEAAMARRALQERLNKNIRQLSALTSQIQEATEATESIKSRLKDKKGPQYDDLRKATAQIQDSLKVVRERIVGKRTERQGFGRVYMLTPIMKIQEASSYISRRTAPPTQTESQLTDQAEGLTRETIAKTNEFFSKQWAEYYKKVQATPLDLIKEYSPIASNPK</sequence>
<comment type="caution">
    <text evidence="3">The sequence shown here is derived from an EMBL/GenBank/DDBJ whole genome shotgun (WGS) entry which is preliminary data.</text>
</comment>
<dbReference type="Proteomes" id="UP000290407">
    <property type="component" value="Unassembled WGS sequence"/>
</dbReference>
<protein>
    <recommendedName>
        <fullName evidence="5">Sortilin N-terminal domain-containing protein</fullName>
    </recommendedName>
</protein>
<feature type="coiled-coil region" evidence="1">
    <location>
        <begin position="936"/>
        <end position="963"/>
    </location>
</feature>
<accession>A0A4Q2UDP1</accession>